<proteinExistence type="inferred from homology"/>
<name>A0AB13AB35_DANRE</name>
<reference evidence="5" key="2">
    <citation type="journal article" date="2016" name="BMC Genomics">
        <title>Gene evolution and gene expression after whole genome duplication in fish: the PhyloFish database.</title>
        <authorList>
            <person name="Pasquier J."/>
            <person name="Cabau C."/>
            <person name="Nguyen T."/>
            <person name="Jouanno E."/>
            <person name="Severac D."/>
            <person name="Braasch I."/>
            <person name="Journot L."/>
            <person name="Pontarotti P."/>
            <person name="Klopp C."/>
            <person name="Postlethwait J.H."/>
            <person name="Guiguen Y."/>
            <person name="Bobe J."/>
        </authorList>
    </citation>
    <scope>NUCLEOTIDE SEQUENCE</scope>
    <source>
        <strain evidence="5">Tuebingen</strain>
    </source>
</reference>
<dbReference type="RefSeq" id="NP_001373776.1">
    <property type="nucleotide sequence ID" value="NM_001386847.1"/>
</dbReference>
<evidence type="ECO:0000256" key="2">
    <source>
        <dbReference type="SAM" id="MobiDB-lite"/>
    </source>
</evidence>
<reference evidence="5" key="3">
    <citation type="submission" date="2025-08" db="UniProtKB">
        <authorList>
            <consortium name="RefSeq"/>
        </authorList>
    </citation>
    <scope>IDENTIFICATION</scope>
    <source>
        <strain evidence="5">Tuebingen</strain>
    </source>
</reference>
<dbReference type="GeneID" id="100003387"/>
<evidence type="ECO:0000313" key="4">
    <source>
        <dbReference type="Proteomes" id="UP000000437"/>
    </source>
</evidence>
<feature type="compositionally biased region" description="Low complexity" evidence="2">
    <location>
        <begin position="250"/>
        <end position="262"/>
    </location>
</feature>
<reference evidence="5" key="1">
    <citation type="journal article" date="2015" name="Nat. Commun.">
        <title>RFX transcription factors are essential for hearing in mice.</title>
        <authorList>
            <person name="Elkon R."/>
            <person name="Milon B."/>
            <person name="Morrison L."/>
            <person name="Shah M."/>
            <person name="Vijayakumar S."/>
            <person name="Racherla M."/>
            <person name="Leitch C.C."/>
            <person name="Silipino L."/>
            <person name="Hadi S."/>
            <person name="Weiss-Gayet M."/>
            <person name="Barras E."/>
            <person name="Schmid C.D."/>
            <person name="Ait-Lounis A."/>
            <person name="Barnes A."/>
            <person name="Song Y."/>
            <person name="Eisenman D.J."/>
            <person name="Eliyahu E."/>
            <person name="Frolenkov G.I."/>
            <person name="Strome S.E."/>
            <person name="Durand B."/>
            <person name="Zaghloul N.A."/>
            <person name="Jones S.M."/>
            <person name="Reith W."/>
            <person name="Hertzano R."/>
        </authorList>
    </citation>
    <scope>NUCLEOTIDE SEQUENCE</scope>
    <source>
        <strain evidence="5">Tuebingen</strain>
    </source>
</reference>
<feature type="region of interest" description="Disordered" evidence="2">
    <location>
        <begin position="245"/>
        <end position="300"/>
    </location>
</feature>
<protein>
    <submittedName>
        <fullName evidence="5">Spermatogenesis associated 2-like</fullName>
    </submittedName>
</protein>
<dbReference type="AlphaFoldDB" id="A0AB13AB35"/>
<keyword evidence="4" id="KW-1185">Reference proteome</keyword>
<feature type="domain" description="Spermatogenesis-associated protein 2 PUB-like" evidence="3">
    <location>
        <begin position="60"/>
        <end position="204"/>
    </location>
</feature>
<dbReference type="CTD" id="124044"/>
<gene>
    <name evidence="5" type="primary">spata2l</name>
    <name evidence="5" type="synonym">si:dkey-238o13.3</name>
</gene>
<dbReference type="Proteomes" id="UP000000437">
    <property type="component" value="Chromosome 18"/>
</dbReference>
<dbReference type="Pfam" id="PF21388">
    <property type="entry name" value="SPATA2_PUB-like"/>
    <property type="match status" value="1"/>
</dbReference>
<dbReference type="PANTHER" id="PTHR15326:SF7">
    <property type="entry name" value="SPERMATOGENESIS-ASSOCIATED PROTEIN 2-LIKE PROTEIN"/>
    <property type="match status" value="1"/>
</dbReference>
<dbReference type="InterPro" id="IPR036339">
    <property type="entry name" value="PUB-like_dom_sf"/>
</dbReference>
<dbReference type="KEGG" id="dre:100003387"/>
<dbReference type="Gene3D" id="1.20.58.2190">
    <property type="match status" value="1"/>
</dbReference>
<accession>A0AB13AB35</accession>
<evidence type="ECO:0000313" key="5">
    <source>
        <dbReference type="RefSeq" id="NP_001373776.1"/>
    </source>
</evidence>
<dbReference type="PANTHER" id="PTHR15326">
    <property type="entry name" value="SPERMATOGENESIS-ASSOCIATED PROTEIN 2/TAMOZHENNIC"/>
    <property type="match status" value="1"/>
</dbReference>
<organism evidence="4 5">
    <name type="scientific">Danio rerio</name>
    <name type="common">Zebrafish</name>
    <name type="synonym">Brachydanio rerio</name>
    <dbReference type="NCBI Taxonomy" id="7955"/>
    <lineage>
        <taxon>Eukaryota</taxon>
        <taxon>Metazoa</taxon>
        <taxon>Chordata</taxon>
        <taxon>Craniata</taxon>
        <taxon>Vertebrata</taxon>
        <taxon>Euteleostomi</taxon>
        <taxon>Actinopterygii</taxon>
        <taxon>Neopterygii</taxon>
        <taxon>Teleostei</taxon>
        <taxon>Ostariophysi</taxon>
        <taxon>Cypriniformes</taxon>
        <taxon>Danionidae</taxon>
        <taxon>Danioninae</taxon>
        <taxon>Danio</taxon>
    </lineage>
</organism>
<dbReference type="InterPro" id="IPR048839">
    <property type="entry name" value="SPATA2_PUB-like"/>
</dbReference>
<evidence type="ECO:0000259" key="3">
    <source>
        <dbReference type="Pfam" id="PF21388"/>
    </source>
</evidence>
<sequence length="579" mass="65627">MSSFAHKKTEDGLTNKYHINLKRQIEKGDQFFVCRNEELCKEVQSLLRNANGQKIHNLFTLDTLAVMEESLQSFPSKTGQKGLEKLFKAFEVLELAALNLYIYPWRREYRLVKMFSGMFTHLIKPTLTLQQTKELFGLLGYEPSCNNQKEELALNLKPVPADFLLSLACGFFVARMECQLLLSASGSVNRDVEWVLQLIKERQVGHSLQLALENTKVKSEAARASVDIVTGGSDSDVDLYTAQDASHGTSSSCSPPHSPYSKSFRKDPSQLDFGNNDDAMRRRSLGNNNPGPVENIADDQSESDAGKVMCRCITPDELYIYQCEICREVHSPMCVHYKKCRNNKHALALWSHKAEDFHSRQDQSRLAKEKSKDLLKTHHCVASSTSETFLVCYDCQLIHDHSCSGIKNCNMLTHNIKPTGRIQPAQGERLNSQRRHACLLSGGPVYVICHTCKYSHDFLCKDGQNCIKEEHRIQHTQEVSTSESPCLPIPHHHCCDDGQFYPNFVCFTCQVFHTSRCADGWHCSEKHKIQELATKCVDCSSFKLFMLCRFCGALYCKECWFKSPLSCKCGKPFDISTPV</sequence>
<evidence type="ECO:0000256" key="1">
    <source>
        <dbReference type="ARBA" id="ARBA00038142"/>
    </source>
</evidence>
<dbReference type="SUPFAM" id="SSF143503">
    <property type="entry name" value="PUG domain-like"/>
    <property type="match status" value="1"/>
</dbReference>
<comment type="similarity">
    <text evidence="1">Belongs to the SPATA2 family.</text>
</comment>